<gene>
    <name evidence="2" type="ORF">GGR93_000666</name>
</gene>
<name>A0A7W6M5L4_9RHOB</name>
<feature type="compositionally biased region" description="Basic and acidic residues" evidence="1">
    <location>
        <begin position="55"/>
        <end position="67"/>
    </location>
</feature>
<proteinExistence type="predicted"/>
<organism evidence="2 3">
    <name type="scientific">Sulfitobacter noctilucicola</name>
    <dbReference type="NCBI Taxonomy" id="1342301"/>
    <lineage>
        <taxon>Bacteria</taxon>
        <taxon>Pseudomonadati</taxon>
        <taxon>Pseudomonadota</taxon>
        <taxon>Alphaproteobacteria</taxon>
        <taxon>Rhodobacterales</taxon>
        <taxon>Roseobacteraceae</taxon>
        <taxon>Sulfitobacter</taxon>
    </lineage>
</organism>
<evidence type="ECO:0000313" key="2">
    <source>
        <dbReference type="EMBL" id="MBB4172905.1"/>
    </source>
</evidence>
<evidence type="ECO:0000313" key="3">
    <source>
        <dbReference type="Proteomes" id="UP000565745"/>
    </source>
</evidence>
<sequence length="74" mass="8230">MGCLFRFQNRYSICGLLSGCKIGGWTKHATISLVHPGAQDALIAERFRPKMVTPAERRESQKKEAKTTKLAGHT</sequence>
<dbReference type="AlphaFoldDB" id="A0A7W6M5L4"/>
<reference evidence="2 3" key="1">
    <citation type="submission" date="2020-08" db="EMBL/GenBank/DDBJ databases">
        <title>Genomic Encyclopedia of Type Strains, Phase IV (KMG-IV): sequencing the most valuable type-strain genomes for metagenomic binning, comparative biology and taxonomic classification.</title>
        <authorList>
            <person name="Goeker M."/>
        </authorList>
    </citation>
    <scope>NUCLEOTIDE SEQUENCE [LARGE SCALE GENOMIC DNA]</scope>
    <source>
        <strain evidence="2 3">DSM 101015</strain>
    </source>
</reference>
<comment type="caution">
    <text evidence="2">The sequence shown here is derived from an EMBL/GenBank/DDBJ whole genome shotgun (WGS) entry which is preliminary data.</text>
</comment>
<accession>A0A7W6M5L4</accession>
<dbReference type="Proteomes" id="UP000565745">
    <property type="component" value="Unassembled WGS sequence"/>
</dbReference>
<feature type="region of interest" description="Disordered" evidence="1">
    <location>
        <begin position="52"/>
        <end position="74"/>
    </location>
</feature>
<dbReference type="EMBL" id="JACIFU010000001">
    <property type="protein sequence ID" value="MBB4172905.1"/>
    <property type="molecule type" value="Genomic_DNA"/>
</dbReference>
<evidence type="ECO:0000256" key="1">
    <source>
        <dbReference type="SAM" id="MobiDB-lite"/>
    </source>
</evidence>
<protein>
    <submittedName>
        <fullName evidence="2">Uncharacterized protein</fullName>
    </submittedName>
</protein>
<keyword evidence="3" id="KW-1185">Reference proteome</keyword>